<keyword evidence="1" id="KW-1133">Transmembrane helix</keyword>
<proteinExistence type="predicted"/>
<dbReference type="OrthoDB" id="10377898at2759"/>
<evidence type="ECO:0000256" key="1">
    <source>
        <dbReference type="SAM" id="Phobius"/>
    </source>
</evidence>
<feature type="transmembrane region" description="Helical" evidence="1">
    <location>
        <begin position="128"/>
        <end position="151"/>
    </location>
</feature>
<dbReference type="EMBL" id="CBTN010000102">
    <property type="protein sequence ID" value="CDH60694.1"/>
    <property type="molecule type" value="Genomic_DNA"/>
</dbReference>
<organism evidence="2 3">
    <name type="scientific">Lichtheimia corymbifera JMRC:FSU:9682</name>
    <dbReference type="NCBI Taxonomy" id="1263082"/>
    <lineage>
        <taxon>Eukaryota</taxon>
        <taxon>Fungi</taxon>
        <taxon>Fungi incertae sedis</taxon>
        <taxon>Mucoromycota</taxon>
        <taxon>Mucoromycotina</taxon>
        <taxon>Mucoromycetes</taxon>
        <taxon>Mucorales</taxon>
        <taxon>Lichtheimiaceae</taxon>
        <taxon>Lichtheimia</taxon>
    </lineage>
</organism>
<accession>A0A068SEJ1</accession>
<name>A0A068SEJ1_9FUNG</name>
<keyword evidence="3" id="KW-1185">Reference proteome</keyword>
<evidence type="ECO:0000313" key="3">
    <source>
        <dbReference type="Proteomes" id="UP000027586"/>
    </source>
</evidence>
<protein>
    <submittedName>
        <fullName evidence="2">Uncharacterized protein</fullName>
    </submittedName>
</protein>
<dbReference type="VEuPathDB" id="FungiDB:LCOR_11475.1"/>
<keyword evidence="1" id="KW-0472">Membrane</keyword>
<evidence type="ECO:0000313" key="2">
    <source>
        <dbReference type="EMBL" id="CDH60694.1"/>
    </source>
</evidence>
<sequence>MWIYASMASEEYGPMLINYRIDISYATYSLWDNSVSIPKDSIGLSTQVYDLGTTFPAVRPSDVHYKRMLTKFATRSFSRFFDDPRIEGQIHQFNRTFSDLRLSQLAMYLAAPSGSSLRLRYKRTQDGYDTTCLIILASIIAAMSLVSFIALKNINCLSVNNRSITYMIASATLCDDDQEDWRRSGSDITINGRLIMALDTDRSFENSKSALQTA</sequence>
<gene>
    <name evidence="2" type="ORF">LCOR_11475.1</name>
</gene>
<keyword evidence="1" id="KW-0812">Transmembrane</keyword>
<dbReference type="Proteomes" id="UP000027586">
    <property type="component" value="Unassembled WGS sequence"/>
</dbReference>
<comment type="caution">
    <text evidence="2">The sequence shown here is derived from an EMBL/GenBank/DDBJ whole genome shotgun (WGS) entry which is preliminary data.</text>
</comment>
<dbReference type="AlphaFoldDB" id="A0A068SEJ1"/>
<reference evidence="2" key="1">
    <citation type="submission" date="2013-08" db="EMBL/GenBank/DDBJ databases">
        <title>Gene expansion shapes genome architecture in the human pathogen Lichtheimia corymbifera: an evolutionary genomics analysis in the ancient terrestrial Mucorales (Mucoromycotina).</title>
        <authorList>
            <person name="Schwartze V.U."/>
            <person name="Winter S."/>
            <person name="Shelest E."/>
            <person name="Marcet-Houben M."/>
            <person name="Horn F."/>
            <person name="Wehner S."/>
            <person name="Hoffmann K."/>
            <person name="Riege K."/>
            <person name="Sammeth M."/>
            <person name="Nowrousian M."/>
            <person name="Valiante V."/>
            <person name="Linde J."/>
            <person name="Jacobsen I.D."/>
            <person name="Marz M."/>
            <person name="Brakhage A.A."/>
            <person name="Gabaldon T."/>
            <person name="Bocker S."/>
            <person name="Voigt K."/>
        </authorList>
    </citation>
    <scope>NUCLEOTIDE SEQUENCE [LARGE SCALE GENOMIC DNA]</scope>
    <source>
        <strain evidence="2">FSU 9682</strain>
    </source>
</reference>